<proteinExistence type="predicted"/>
<reference evidence="2" key="1">
    <citation type="submission" date="2014-03" db="EMBL/GenBank/DDBJ databases">
        <title>Draft genome sequencing of Oceanobacillus picturae strain S1 isolated from human gut.</title>
        <authorList>
            <person name="Croce O."/>
            <person name="Lagier J.C."/>
            <person name="Raoult D."/>
        </authorList>
    </citation>
    <scope>NUCLEOTIDE SEQUENCE [LARGE SCALE GENOMIC DNA]</scope>
    <source>
        <strain evidence="2">S1</strain>
    </source>
</reference>
<dbReference type="STRING" id="171693.BN988_03000"/>
<reference evidence="2" key="2">
    <citation type="submission" date="2014-03" db="EMBL/GenBank/DDBJ databases">
        <authorList>
            <person name="Urmite Genomes"/>
        </authorList>
    </citation>
    <scope>NUCLEOTIDE SEQUENCE</scope>
    <source>
        <strain evidence="2">S1</strain>
    </source>
</reference>
<evidence type="ECO:0000313" key="2">
    <source>
        <dbReference type="EMBL" id="CDO04442.1"/>
    </source>
</evidence>
<dbReference type="AlphaFoldDB" id="W9ANF6"/>
<dbReference type="EMBL" id="CCAX010000002">
    <property type="protein sequence ID" value="CDO04442.1"/>
    <property type="molecule type" value="Genomic_DNA"/>
</dbReference>
<evidence type="ECO:0000256" key="1">
    <source>
        <dbReference type="SAM" id="MobiDB-lite"/>
    </source>
</evidence>
<dbReference type="RefSeq" id="WP_051557969.1">
    <property type="nucleotide sequence ID" value="NZ_CABLBW010000002.1"/>
</dbReference>
<accession>W9ANF6</accession>
<protein>
    <submittedName>
        <fullName evidence="2">Uncharacterized protein</fullName>
    </submittedName>
</protein>
<organism evidence="2 3">
    <name type="scientific">Oceanobacillus picturae</name>
    <dbReference type="NCBI Taxonomy" id="171693"/>
    <lineage>
        <taxon>Bacteria</taxon>
        <taxon>Bacillati</taxon>
        <taxon>Bacillota</taxon>
        <taxon>Bacilli</taxon>
        <taxon>Bacillales</taxon>
        <taxon>Bacillaceae</taxon>
        <taxon>Oceanobacillus</taxon>
    </lineage>
</organism>
<dbReference type="Proteomes" id="UP000028863">
    <property type="component" value="Unassembled WGS sequence"/>
</dbReference>
<feature type="region of interest" description="Disordered" evidence="1">
    <location>
        <begin position="1"/>
        <end position="25"/>
    </location>
</feature>
<keyword evidence="3" id="KW-1185">Reference proteome</keyword>
<comment type="caution">
    <text evidence="2">The sequence shown here is derived from an EMBL/GenBank/DDBJ whole genome shotgun (WGS) entry which is preliminary data.</text>
</comment>
<name>W9ANF6_9BACI</name>
<sequence>MTSFDKEGSLGKLFSVPPNTESSNNANANIKQELLNYYASLAMHHPDLIIAFSPQGEILSKNKDSIGKFLGIPSMDEVNLMDLIPKSYKKRLLMPFKKHFTVFQKDTK</sequence>
<evidence type="ECO:0000313" key="3">
    <source>
        <dbReference type="Proteomes" id="UP000028863"/>
    </source>
</evidence>
<gene>
    <name evidence="2" type="ORF">BN988_03000</name>
</gene>